<gene>
    <name evidence="4" type="ORF">HMPREF9129_0433</name>
</gene>
<feature type="binding site" evidence="2">
    <location>
        <position position="124"/>
    </location>
    <ligand>
        <name>Mn(2+)</name>
        <dbReference type="ChEBI" id="CHEBI:29035"/>
        <label>2</label>
    </ligand>
</feature>
<dbReference type="PIRSF" id="PIRSF005962">
    <property type="entry name" value="Pept_M20D_amidohydro"/>
    <property type="match status" value="1"/>
</dbReference>
<dbReference type="EMBL" id="AGBB01000034">
    <property type="protein sequence ID" value="EGY80434.1"/>
    <property type="molecule type" value="Genomic_DNA"/>
</dbReference>
<dbReference type="GO" id="GO:0019877">
    <property type="term" value="P:diaminopimelate biosynthetic process"/>
    <property type="evidence" value="ECO:0007669"/>
    <property type="project" value="UniProtKB-ARBA"/>
</dbReference>
<dbReference type="STRING" id="997350.HMPREF9129_0433"/>
<dbReference type="HOGENOM" id="CLU_023257_0_1_9"/>
<dbReference type="EC" id="3.4.17.-" evidence="4"/>
<dbReference type="InterPro" id="IPR036264">
    <property type="entry name" value="Bact_exopeptidase_dim_dom"/>
</dbReference>
<evidence type="ECO:0000259" key="3">
    <source>
        <dbReference type="Pfam" id="PF07687"/>
    </source>
</evidence>
<feature type="binding site" evidence="2">
    <location>
        <position position="184"/>
    </location>
    <ligand>
        <name>Mn(2+)</name>
        <dbReference type="ChEBI" id="CHEBI:29035"/>
        <label>2</label>
    </ligand>
</feature>
<keyword evidence="2" id="KW-0464">Manganese</keyword>
<accession>G4D203</accession>
<dbReference type="NCBIfam" id="TIGR01891">
    <property type="entry name" value="amidohydrolases"/>
    <property type="match status" value="1"/>
</dbReference>
<dbReference type="SUPFAM" id="SSF55031">
    <property type="entry name" value="Bacterial exopeptidase dimerisation domain"/>
    <property type="match status" value="1"/>
</dbReference>
<dbReference type="PANTHER" id="PTHR11014:SF63">
    <property type="entry name" value="METALLOPEPTIDASE, PUTATIVE (AFU_ORTHOLOGUE AFUA_6G09600)-RELATED"/>
    <property type="match status" value="1"/>
</dbReference>
<dbReference type="GO" id="GO:0004180">
    <property type="term" value="F:carboxypeptidase activity"/>
    <property type="evidence" value="ECO:0007669"/>
    <property type="project" value="UniProtKB-KW"/>
</dbReference>
<keyword evidence="5" id="KW-1185">Reference proteome</keyword>
<dbReference type="AlphaFoldDB" id="G4D203"/>
<evidence type="ECO:0000313" key="5">
    <source>
        <dbReference type="Proteomes" id="UP000003422"/>
    </source>
</evidence>
<dbReference type="CDD" id="cd03886">
    <property type="entry name" value="M20_Acy1"/>
    <property type="match status" value="1"/>
</dbReference>
<feature type="domain" description="Peptidase M20 dimerisation" evidence="3">
    <location>
        <begin position="210"/>
        <end position="304"/>
    </location>
</feature>
<keyword evidence="1 4" id="KW-0378">Hydrolase</keyword>
<comment type="cofactor">
    <cofactor evidence="2">
        <name>Mn(2+)</name>
        <dbReference type="ChEBI" id="CHEBI:29035"/>
    </cofactor>
    <text evidence="2">The Mn(2+) ion enhances activity.</text>
</comment>
<name>G4D203_9FIRM</name>
<dbReference type="Pfam" id="PF01546">
    <property type="entry name" value="Peptidase_M20"/>
    <property type="match status" value="1"/>
</dbReference>
<proteinExistence type="predicted"/>
<dbReference type="PATRIC" id="fig|997350.3.peg.420"/>
<dbReference type="Proteomes" id="UP000003422">
    <property type="component" value="Unassembled WGS sequence"/>
</dbReference>
<dbReference type="InterPro" id="IPR002933">
    <property type="entry name" value="Peptidase_M20"/>
</dbReference>
<keyword evidence="4" id="KW-0121">Carboxypeptidase</keyword>
<dbReference type="GO" id="GO:0050118">
    <property type="term" value="F:N-acetyldiaminopimelate deacetylase activity"/>
    <property type="evidence" value="ECO:0007669"/>
    <property type="project" value="UniProtKB-ARBA"/>
</dbReference>
<dbReference type="InterPro" id="IPR011650">
    <property type="entry name" value="Peptidase_M20_dimer"/>
</dbReference>
<feature type="binding site" evidence="2">
    <location>
        <position position="158"/>
    </location>
    <ligand>
        <name>Mn(2+)</name>
        <dbReference type="ChEBI" id="CHEBI:29035"/>
        <label>2</label>
    </ligand>
</feature>
<dbReference type="PANTHER" id="PTHR11014">
    <property type="entry name" value="PEPTIDASE M20 FAMILY MEMBER"/>
    <property type="match status" value="1"/>
</dbReference>
<evidence type="ECO:0000256" key="1">
    <source>
        <dbReference type="ARBA" id="ARBA00022801"/>
    </source>
</evidence>
<dbReference type="Pfam" id="PF07687">
    <property type="entry name" value="M20_dimer"/>
    <property type="match status" value="1"/>
</dbReference>
<protein>
    <submittedName>
        <fullName evidence="4">M20D family peptidase</fullName>
        <ecNumber evidence="4">3.4.17.-</ecNumber>
    </submittedName>
</protein>
<dbReference type="Gene3D" id="3.40.630.10">
    <property type="entry name" value="Zn peptidases"/>
    <property type="match status" value="1"/>
</dbReference>
<sequence>MNTSLLIGLKCYTTSKGGIKMDNLKLARENESYAVEVRRELHKIPELELELPKTVEFITGKLKELGVEYKLLVNGNAIVATVEANDTNGPCIGVRADMDALPIKEETGLEFSSTHEGKMHACGHDGHSAMALTTLKILAENRDSFKGKVKFLFQPGEEIPGGAKPMIDEGALEDPKVDYIIGLHEGGLVKGMDKGAIYFKEGSMMASMDKFTIKVKGKGGHGANPQDTIDPVVISAEIILAVQKIVSREIAPTSSALISICQINGGSSQNIIPDEVVLVGTARTLNEKDRDTVESRLTAICKGVARTHGGDAEVDYNRMYPVLVNDPEVTKLVKGVATELFPEDVRELETANMGGEDMAFFLQKVPGCYFFMSNLKEVDGKIYPHHNSKFDVDESEFYKGIAIFLDTIRKLGEIK</sequence>
<dbReference type="FunFam" id="3.30.70.360:FF:000001">
    <property type="entry name" value="N-acetyldiaminopimelate deacetylase"/>
    <property type="match status" value="1"/>
</dbReference>
<comment type="caution">
    <text evidence="4">The sequence shown here is derived from an EMBL/GenBank/DDBJ whole genome shotgun (WGS) entry which is preliminary data.</text>
</comment>
<feature type="binding site" evidence="2">
    <location>
        <position position="386"/>
    </location>
    <ligand>
        <name>Mn(2+)</name>
        <dbReference type="ChEBI" id="CHEBI:29035"/>
        <label>2</label>
    </ligand>
</feature>
<dbReference type="Gene3D" id="3.30.70.360">
    <property type="match status" value="1"/>
</dbReference>
<keyword evidence="2" id="KW-0479">Metal-binding</keyword>
<reference evidence="4 5" key="1">
    <citation type="submission" date="2011-06" db="EMBL/GenBank/DDBJ databases">
        <authorList>
            <person name="Muzny D."/>
            <person name="Qin X."/>
            <person name="Deng J."/>
            <person name="Jiang H."/>
            <person name="Liu Y."/>
            <person name="Qu J."/>
            <person name="Song X.-Z."/>
            <person name="Zhang L."/>
            <person name="Thornton R."/>
            <person name="Coyle M."/>
            <person name="Francisco L."/>
            <person name="Jackson L."/>
            <person name="Javaid M."/>
            <person name="Korchina V."/>
            <person name="Kovar C."/>
            <person name="Mata R."/>
            <person name="Mathew T."/>
            <person name="Ngo R."/>
            <person name="Nguyen L."/>
            <person name="Nguyen N."/>
            <person name="Okwuonu G."/>
            <person name="Ongeri F."/>
            <person name="Pham C."/>
            <person name="Simmons D."/>
            <person name="Wilczek-Boney K."/>
            <person name="Hale W."/>
            <person name="Jakkamsetti A."/>
            <person name="Pham P."/>
            <person name="Ruth R."/>
            <person name="San Lucas F."/>
            <person name="Warren J."/>
            <person name="Zhang J."/>
            <person name="Zhao Z."/>
            <person name="Zhou C."/>
            <person name="Zhu D."/>
            <person name="Lee S."/>
            <person name="Bess C."/>
            <person name="Blankenburg K."/>
            <person name="Forbes L."/>
            <person name="Fu Q."/>
            <person name="Gubbala S."/>
            <person name="Hirani K."/>
            <person name="Jayaseelan J.C."/>
            <person name="Lara F."/>
            <person name="Munidasa M."/>
            <person name="Palculict T."/>
            <person name="Patil S."/>
            <person name="Pu L.-L."/>
            <person name="Saada N."/>
            <person name="Tang L."/>
            <person name="Weissenberger G."/>
            <person name="Zhu Y."/>
            <person name="Hemphill L."/>
            <person name="Shang Y."/>
            <person name="Youmans B."/>
            <person name="Ayvaz T."/>
            <person name="Ross M."/>
            <person name="Santibanez J."/>
            <person name="Aqrawi P."/>
            <person name="Gross S."/>
            <person name="Joshi V."/>
            <person name="Fowler G."/>
            <person name="Nazareth L."/>
            <person name="Reid J."/>
            <person name="Worley K."/>
            <person name="Petrosino J."/>
            <person name="Highlander S."/>
            <person name="Gibbs R."/>
        </authorList>
    </citation>
    <scope>NUCLEOTIDE SEQUENCE [LARGE SCALE GENOMIC DNA]</scope>
    <source>
        <strain evidence="4 5">ATCC 29427</strain>
    </source>
</reference>
<dbReference type="GO" id="GO:0046872">
    <property type="term" value="F:metal ion binding"/>
    <property type="evidence" value="ECO:0007669"/>
    <property type="project" value="UniProtKB-KW"/>
</dbReference>
<evidence type="ECO:0000313" key="4">
    <source>
        <dbReference type="EMBL" id="EGY80434.1"/>
    </source>
</evidence>
<dbReference type="SUPFAM" id="SSF53187">
    <property type="entry name" value="Zn-dependent exopeptidases"/>
    <property type="match status" value="1"/>
</dbReference>
<feature type="binding site" evidence="2">
    <location>
        <position position="122"/>
    </location>
    <ligand>
        <name>Mn(2+)</name>
        <dbReference type="ChEBI" id="CHEBI:29035"/>
        <label>2</label>
    </ligand>
</feature>
<evidence type="ECO:0000256" key="2">
    <source>
        <dbReference type="PIRSR" id="PIRSR005962-1"/>
    </source>
</evidence>
<organism evidence="4 5">
    <name type="scientific">Peptoniphilus indolicus ATCC 29427</name>
    <dbReference type="NCBI Taxonomy" id="997350"/>
    <lineage>
        <taxon>Bacteria</taxon>
        <taxon>Bacillati</taxon>
        <taxon>Bacillota</taxon>
        <taxon>Tissierellia</taxon>
        <taxon>Tissierellales</taxon>
        <taxon>Peptoniphilaceae</taxon>
        <taxon>Peptoniphilus</taxon>
    </lineage>
</organism>
<keyword evidence="4" id="KW-0645">Protease</keyword>
<dbReference type="InterPro" id="IPR017439">
    <property type="entry name" value="Amidohydrolase"/>
</dbReference>
<dbReference type="eggNOG" id="COG1473">
    <property type="taxonomic scope" value="Bacteria"/>
</dbReference>